<sequence length="117" mass="13086">MTILNNHCARNGLKLEVKADSVGPPHSPSWSAQCTVDGKVYGTVSSMHKSKEAKEEAARLTLDMLQAGEGPAKERYLPIFNDHLRANEMTHVFADRRYEKGGSDHQPIWVARFCGKY</sequence>
<keyword evidence="1" id="KW-0694">RNA-binding</keyword>
<accession>A0A0H2S586</accession>
<dbReference type="SMART" id="SM00358">
    <property type="entry name" value="DSRM"/>
    <property type="match status" value="1"/>
</dbReference>
<proteinExistence type="predicted"/>
<dbReference type="EMBL" id="KQ085911">
    <property type="protein sequence ID" value="KLO16843.1"/>
    <property type="molecule type" value="Genomic_DNA"/>
</dbReference>
<evidence type="ECO:0000259" key="2">
    <source>
        <dbReference type="PROSITE" id="PS50137"/>
    </source>
</evidence>
<gene>
    <name evidence="3" type="ORF">SCHPADRAFT_195147</name>
</gene>
<dbReference type="InParanoid" id="A0A0H2S586"/>
<evidence type="ECO:0000313" key="4">
    <source>
        <dbReference type="Proteomes" id="UP000053477"/>
    </source>
</evidence>
<name>A0A0H2S586_9AGAM</name>
<feature type="domain" description="DRBM" evidence="2">
    <location>
        <begin position="1"/>
        <end position="67"/>
    </location>
</feature>
<protein>
    <recommendedName>
        <fullName evidence="2">DRBM domain-containing protein</fullName>
    </recommendedName>
</protein>
<dbReference type="Gene3D" id="3.30.160.20">
    <property type="match status" value="1"/>
</dbReference>
<evidence type="ECO:0000313" key="3">
    <source>
        <dbReference type="EMBL" id="KLO16843.1"/>
    </source>
</evidence>
<dbReference type="SUPFAM" id="SSF54768">
    <property type="entry name" value="dsRNA-binding domain-like"/>
    <property type="match status" value="1"/>
</dbReference>
<dbReference type="PROSITE" id="PS50137">
    <property type="entry name" value="DS_RBD"/>
    <property type="match status" value="1"/>
</dbReference>
<reference evidence="3 4" key="1">
    <citation type="submission" date="2015-04" db="EMBL/GenBank/DDBJ databases">
        <title>Complete genome sequence of Schizopora paradoxa KUC8140, a cosmopolitan wood degrader in East Asia.</title>
        <authorList>
            <consortium name="DOE Joint Genome Institute"/>
            <person name="Min B."/>
            <person name="Park H."/>
            <person name="Jang Y."/>
            <person name="Kim J.-J."/>
            <person name="Kim K.H."/>
            <person name="Pangilinan J."/>
            <person name="Lipzen A."/>
            <person name="Riley R."/>
            <person name="Grigoriev I.V."/>
            <person name="Spatafora J.W."/>
            <person name="Choi I.-G."/>
        </authorList>
    </citation>
    <scope>NUCLEOTIDE SEQUENCE [LARGE SCALE GENOMIC DNA]</scope>
    <source>
        <strain evidence="3 4">KUC8140</strain>
    </source>
</reference>
<dbReference type="GO" id="GO:0003723">
    <property type="term" value="F:RNA binding"/>
    <property type="evidence" value="ECO:0007669"/>
    <property type="project" value="UniProtKB-UniRule"/>
</dbReference>
<dbReference type="Pfam" id="PF00035">
    <property type="entry name" value="dsrm"/>
    <property type="match status" value="1"/>
</dbReference>
<dbReference type="OrthoDB" id="112668at2759"/>
<dbReference type="CDD" id="cd19875">
    <property type="entry name" value="DSRM_EIF2AK2-like"/>
    <property type="match status" value="1"/>
</dbReference>
<keyword evidence="4" id="KW-1185">Reference proteome</keyword>
<dbReference type="InterPro" id="IPR014720">
    <property type="entry name" value="dsRBD_dom"/>
</dbReference>
<dbReference type="Proteomes" id="UP000053477">
    <property type="component" value="Unassembled WGS sequence"/>
</dbReference>
<dbReference type="AlphaFoldDB" id="A0A0H2S586"/>
<evidence type="ECO:0000256" key="1">
    <source>
        <dbReference type="PROSITE-ProRule" id="PRU00266"/>
    </source>
</evidence>
<organism evidence="3 4">
    <name type="scientific">Schizopora paradoxa</name>
    <dbReference type="NCBI Taxonomy" id="27342"/>
    <lineage>
        <taxon>Eukaryota</taxon>
        <taxon>Fungi</taxon>
        <taxon>Dikarya</taxon>
        <taxon>Basidiomycota</taxon>
        <taxon>Agaricomycotina</taxon>
        <taxon>Agaricomycetes</taxon>
        <taxon>Hymenochaetales</taxon>
        <taxon>Schizoporaceae</taxon>
        <taxon>Schizopora</taxon>
    </lineage>
</organism>